<keyword evidence="2" id="KW-1185">Reference proteome</keyword>
<gene>
    <name evidence="1" type="ORF">ACFSR5_00555</name>
</gene>
<dbReference type="RefSeq" id="WP_380899610.1">
    <property type="nucleotide sequence ID" value="NZ_JBHUEG010000002.1"/>
</dbReference>
<dbReference type="Proteomes" id="UP001597545">
    <property type="component" value="Unassembled WGS sequence"/>
</dbReference>
<comment type="caution">
    <text evidence="1">The sequence shown here is derived from an EMBL/GenBank/DDBJ whole genome shotgun (WGS) entry which is preliminary data.</text>
</comment>
<protein>
    <submittedName>
        <fullName evidence="1">Uncharacterized protein</fullName>
    </submittedName>
</protein>
<evidence type="ECO:0000313" key="2">
    <source>
        <dbReference type="Proteomes" id="UP001597545"/>
    </source>
</evidence>
<dbReference type="EMBL" id="JBHULR010000001">
    <property type="protein sequence ID" value="MFD2546125.1"/>
    <property type="molecule type" value="Genomic_DNA"/>
</dbReference>
<name>A0ABW5KDQ2_9SPHI</name>
<proteinExistence type="predicted"/>
<sequence>MISNEAPNYWYYSDMDDHRFDRDPRESYGRFIGRRTISRFAFLEPYHLVSVETVKNDLYLVFYQSDYDVDQDMFEPSEPMAIHIVWKQ</sequence>
<evidence type="ECO:0000313" key="1">
    <source>
        <dbReference type="EMBL" id="MFD2546125.1"/>
    </source>
</evidence>
<accession>A0ABW5KDQ2</accession>
<reference evidence="2" key="1">
    <citation type="journal article" date="2019" name="Int. J. Syst. Evol. Microbiol.">
        <title>The Global Catalogue of Microorganisms (GCM) 10K type strain sequencing project: providing services to taxonomists for standard genome sequencing and annotation.</title>
        <authorList>
            <consortium name="The Broad Institute Genomics Platform"/>
            <consortium name="The Broad Institute Genome Sequencing Center for Infectious Disease"/>
            <person name="Wu L."/>
            <person name="Ma J."/>
        </authorList>
    </citation>
    <scope>NUCLEOTIDE SEQUENCE [LARGE SCALE GENOMIC DNA]</scope>
    <source>
        <strain evidence="2">KCTC 42662</strain>
    </source>
</reference>
<organism evidence="1 2">
    <name type="scientific">Sphingobacterium suaedae</name>
    <dbReference type="NCBI Taxonomy" id="1686402"/>
    <lineage>
        <taxon>Bacteria</taxon>
        <taxon>Pseudomonadati</taxon>
        <taxon>Bacteroidota</taxon>
        <taxon>Sphingobacteriia</taxon>
        <taxon>Sphingobacteriales</taxon>
        <taxon>Sphingobacteriaceae</taxon>
        <taxon>Sphingobacterium</taxon>
    </lineage>
</organism>